<feature type="transmembrane region" description="Helical" evidence="6">
    <location>
        <begin position="360"/>
        <end position="382"/>
    </location>
</feature>
<evidence type="ECO:0000256" key="5">
    <source>
        <dbReference type="SAM" id="MobiDB-lite"/>
    </source>
</evidence>
<feature type="transmembrane region" description="Helical" evidence="6">
    <location>
        <begin position="174"/>
        <end position="194"/>
    </location>
</feature>
<keyword evidence="4 6" id="KW-0472">Membrane</keyword>
<organism evidence="8 9">
    <name type="scientific">Hyphodiscus hymeniophilus</name>
    <dbReference type="NCBI Taxonomy" id="353542"/>
    <lineage>
        <taxon>Eukaryota</taxon>
        <taxon>Fungi</taxon>
        <taxon>Dikarya</taxon>
        <taxon>Ascomycota</taxon>
        <taxon>Pezizomycotina</taxon>
        <taxon>Leotiomycetes</taxon>
        <taxon>Helotiales</taxon>
        <taxon>Hyphodiscaceae</taxon>
        <taxon>Hyphodiscus</taxon>
    </lineage>
</organism>
<comment type="subcellular location">
    <subcellularLocation>
        <location evidence="1">Membrane</location>
        <topology evidence="1">Multi-pass membrane protein</topology>
    </subcellularLocation>
</comment>
<sequence>MSPYHPTPQTSPAKPTIVEDAEDDLLESLQNITSNFDLTLNGNTNRSYLTPNPTKTADASMLDPEAFRRLSISTVSSFGQPQGVSSFPSSVATGPKTWKTACKNFWTRNQGLFLVSISQLFGALMNVTTRLLELEGEGMHPFQILFARMTLTFIFCCAWMYWQRVPDFPFGAKGLRLLLVVRGLTGFFGIYGMYYSLQYLPVADAVVITFLAPSVASYACYIFLKEPFPRSAQYASLISLLGVVLIARPTSFFSSPSPVADDSVSSTNATTATGGYDSDFPIPTSEQRLSAVAVALLGVLGSAGAFTSIRWIGSRAHPLMSVNYFAVWCVFVSFMALSLSKPLHLSDTLDFALPKDLRQWSMLLFLGLCGFVMQYLFTKGLAVGGRGNSARATNMIYTNMLFALALDKLIFGQSPGWWSLAGSGLILGSAVFVAVQKQRVDGADEESRGGGEVGVEEEEMGFLDGGEADSGDAEVVGEAEDLRQLSR</sequence>
<evidence type="ECO:0000259" key="7">
    <source>
        <dbReference type="Pfam" id="PF00892"/>
    </source>
</evidence>
<feature type="compositionally biased region" description="Acidic residues" evidence="5">
    <location>
        <begin position="454"/>
        <end position="479"/>
    </location>
</feature>
<dbReference type="SUPFAM" id="SSF103481">
    <property type="entry name" value="Multidrug resistance efflux transporter EmrE"/>
    <property type="match status" value="2"/>
</dbReference>
<keyword evidence="9" id="KW-1185">Reference proteome</keyword>
<evidence type="ECO:0000313" key="9">
    <source>
        <dbReference type="Proteomes" id="UP000785200"/>
    </source>
</evidence>
<feature type="transmembrane region" description="Helical" evidence="6">
    <location>
        <begin position="394"/>
        <end position="411"/>
    </location>
</feature>
<name>A0A9P6VPE3_9HELO</name>
<evidence type="ECO:0000256" key="6">
    <source>
        <dbReference type="SAM" id="Phobius"/>
    </source>
</evidence>
<dbReference type="OrthoDB" id="306876at2759"/>
<comment type="caution">
    <text evidence="8">The sequence shown here is derived from an EMBL/GenBank/DDBJ whole genome shotgun (WGS) entry which is preliminary data.</text>
</comment>
<evidence type="ECO:0000256" key="4">
    <source>
        <dbReference type="ARBA" id="ARBA00023136"/>
    </source>
</evidence>
<feature type="domain" description="EamA" evidence="7">
    <location>
        <begin position="111"/>
        <end position="247"/>
    </location>
</feature>
<feature type="transmembrane region" description="Helical" evidence="6">
    <location>
        <begin position="206"/>
        <end position="224"/>
    </location>
</feature>
<feature type="transmembrane region" description="Helical" evidence="6">
    <location>
        <begin position="144"/>
        <end position="162"/>
    </location>
</feature>
<dbReference type="AlphaFoldDB" id="A0A9P6VPE3"/>
<feature type="transmembrane region" description="Helical" evidence="6">
    <location>
        <begin position="321"/>
        <end position="340"/>
    </location>
</feature>
<keyword evidence="2 6" id="KW-0812">Transmembrane</keyword>
<dbReference type="InterPro" id="IPR000620">
    <property type="entry name" value="EamA_dom"/>
</dbReference>
<feature type="region of interest" description="Disordered" evidence="5">
    <location>
        <begin position="443"/>
        <end position="487"/>
    </location>
</feature>
<evidence type="ECO:0000256" key="3">
    <source>
        <dbReference type="ARBA" id="ARBA00022989"/>
    </source>
</evidence>
<dbReference type="GO" id="GO:0016020">
    <property type="term" value="C:membrane"/>
    <property type="evidence" value="ECO:0007669"/>
    <property type="project" value="UniProtKB-SubCell"/>
</dbReference>
<dbReference type="Proteomes" id="UP000785200">
    <property type="component" value="Unassembled WGS sequence"/>
</dbReference>
<protein>
    <recommendedName>
        <fullName evidence="7">EamA domain-containing protein</fullName>
    </recommendedName>
</protein>
<keyword evidence="3 6" id="KW-1133">Transmembrane helix</keyword>
<evidence type="ECO:0000313" key="8">
    <source>
        <dbReference type="EMBL" id="KAG0652106.1"/>
    </source>
</evidence>
<feature type="transmembrane region" description="Helical" evidence="6">
    <location>
        <begin position="417"/>
        <end position="435"/>
    </location>
</feature>
<dbReference type="PANTHER" id="PTHR22911:SF6">
    <property type="entry name" value="SOLUTE CARRIER FAMILY 35 MEMBER G1"/>
    <property type="match status" value="1"/>
</dbReference>
<feature type="transmembrane region" description="Helical" evidence="6">
    <location>
        <begin position="231"/>
        <end position="248"/>
    </location>
</feature>
<evidence type="ECO:0000256" key="2">
    <source>
        <dbReference type="ARBA" id="ARBA00022692"/>
    </source>
</evidence>
<dbReference type="PANTHER" id="PTHR22911">
    <property type="entry name" value="ACYL-MALONYL CONDENSING ENZYME-RELATED"/>
    <property type="match status" value="1"/>
</dbReference>
<gene>
    <name evidence="8" type="ORF">D0Z07_1008</name>
</gene>
<dbReference type="InterPro" id="IPR037185">
    <property type="entry name" value="EmrE-like"/>
</dbReference>
<proteinExistence type="predicted"/>
<reference evidence="8" key="1">
    <citation type="submission" date="2019-07" db="EMBL/GenBank/DDBJ databases">
        <title>Hyphodiscus hymeniophilus genome sequencing and assembly.</title>
        <authorList>
            <person name="Kramer G."/>
            <person name="Nodwell J."/>
        </authorList>
    </citation>
    <scope>NUCLEOTIDE SEQUENCE</scope>
    <source>
        <strain evidence="8">ATCC 34498</strain>
    </source>
</reference>
<accession>A0A9P6VPE3</accession>
<feature type="transmembrane region" description="Helical" evidence="6">
    <location>
        <begin position="289"/>
        <end position="309"/>
    </location>
</feature>
<feature type="domain" description="EamA" evidence="7">
    <location>
        <begin position="290"/>
        <end position="433"/>
    </location>
</feature>
<feature type="transmembrane region" description="Helical" evidence="6">
    <location>
        <begin position="112"/>
        <end position="132"/>
    </location>
</feature>
<evidence type="ECO:0000256" key="1">
    <source>
        <dbReference type="ARBA" id="ARBA00004141"/>
    </source>
</evidence>
<dbReference type="EMBL" id="VNKQ01000003">
    <property type="protein sequence ID" value="KAG0652106.1"/>
    <property type="molecule type" value="Genomic_DNA"/>
</dbReference>
<dbReference type="Pfam" id="PF00892">
    <property type="entry name" value="EamA"/>
    <property type="match status" value="2"/>
</dbReference>